<dbReference type="EMBL" id="WJXW01000008">
    <property type="protein sequence ID" value="KAF9733678.1"/>
    <property type="molecule type" value="Genomic_DNA"/>
</dbReference>
<feature type="region of interest" description="Disordered" evidence="4">
    <location>
        <begin position="115"/>
        <end position="151"/>
    </location>
</feature>
<keyword evidence="6" id="KW-1185">Reference proteome</keyword>
<feature type="compositionally biased region" description="Basic and acidic residues" evidence="4">
    <location>
        <begin position="58"/>
        <end position="68"/>
    </location>
</feature>
<evidence type="ECO:0000313" key="5">
    <source>
        <dbReference type="EMBL" id="KAF9733678.1"/>
    </source>
</evidence>
<feature type="compositionally biased region" description="Low complexity" evidence="4">
    <location>
        <begin position="276"/>
        <end position="290"/>
    </location>
</feature>
<dbReference type="GO" id="GO:0032798">
    <property type="term" value="C:Swi5-Sfr1 complex"/>
    <property type="evidence" value="ECO:0007669"/>
    <property type="project" value="TreeGrafter"/>
</dbReference>
<proteinExistence type="inferred from homology"/>
<dbReference type="OrthoDB" id="255837at2759"/>
<feature type="compositionally biased region" description="Polar residues" evidence="4">
    <location>
        <begin position="119"/>
        <end position="149"/>
    </location>
</feature>
<feature type="compositionally biased region" description="Polar residues" evidence="4">
    <location>
        <begin position="212"/>
        <end position="231"/>
    </location>
</feature>
<dbReference type="GO" id="GO:0034974">
    <property type="term" value="C:Swi5-Swi2 complex"/>
    <property type="evidence" value="ECO:0007669"/>
    <property type="project" value="TreeGrafter"/>
</dbReference>
<dbReference type="InterPro" id="IPR010760">
    <property type="entry name" value="DNA-repair_Swi5"/>
</dbReference>
<feature type="region of interest" description="Disordered" evidence="4">
    <location>
        <begin position="1"/>
        <end position="71"/>
    </location>
</feature>
<organism evidence="5 6">
    <name type="scientific">Paraphaeosphaeria minitans</name>
    <dbReference type="NCBI Taxonomy" id="565426"/>
    <lineage>
        <taxon>Eukaryota</taxon>
        <taxon>Fungi</taxon>
        <taxon>Dikarya</taxon>
        <taxon>Ascomycota</taxon>
        <taxon>Pezizomycotina</taxon>
        <taxon>Dothideomycetes</taxon>
        <taxon>Pleosporomycetidae</taxon>
        <taxon>Pleosporales</taxon>
        <taxon>Massarineae</taxon>
        <taxon>Didymosphaeriaceae</taxon>
        <taxon>Paraphaeosphaeria</taxon>
    </lineage>
</organism>
<evidence type="ECO:0000256" key="3">
    <source>
        <dbReference type="ARBA" id="ARBA00023204"/>
    </source>
</evidence>
<dbReference type="Pfam" id="PF07061">
    <property type="entry name" value="Swi5"/>
    <property type="match status" value="1"/>
</dbReference>
<evidence type="ECO:0000313" key="6">
    <source>
        <dbReference type="Proteomes" id="UP000756921"/>
    </source>
</evidence>
<dbReference type="Proteomes" id="UP000756921">
    <property type="component" value="Unassembled WGS sequence"/>
</dbReference>
<accession>A0A9P6GEM9</accession>
<dbReference type="AlphaFoldDB" id="A0A9P6GEM9"/>
<dbReference type="PANTHER" id="PTHR28529">
    <property type="entry name" value="DNA REPAIR PROTEIN SWI5 HOMOLOG"/>
    <property type="match status" value="1"/>
</dbReference>
<dbReference type="GO" id="GO:0010772">
    <property type="term" value="P:meiotic DNA recombinase assembly involved in reciprocal meiotic recombination"/>
    <property type="evidence" value="ECO:0007669"/>
    <property type="project" value="TreeGrafter"/>
</dbReference>
<comment type="caution">
    <text evidence="5">The sequence shown here is derived from an EMBL/GenBank/DDBJ whole genome shotgun (WGS) entry which is preliminary data.</text>
</comment>
<protein>
    <recommendedName>
        <fullName evidence="7">Swi5-domain-containing protein</fullName>
    </recommendedName>
</protein>
<dbReference type="PANTHER" id="PTHR28529:SF2">
    <property type="entry name" value="DNA REPAIR PROTEIN SWI5 HOMOLOG"/>
    <property type="match status" value="1"/>
</dbReference>
<comment type="similarity">
    <text evidence="1">Belongs to the SWI5/SAE3 family.</text>
</comment>
<evidence type="ECO:0008006" key="7">
    <source>
        <dbReference type="Google" id="ProtNLM"/>
    </source>
</evidence>
<feature type="region of interest" description="Disordered" evidence="4">
    <location>
        <begin position="212"/>
        <end position="340"/>
    </location>
</feature>
<evidence type="ECO:0000256" key="1">
    <source>
        <dbReference type="ARBA" id="ARBA00008060"/>
    </source>
</evidence>
<dbReference type="GO" id="GO:0000709">
    <property type="term" value="P:meiotic joint molecule formation"/>
    <property type="evidence" value="ECO:0007669"/>
    <property type="project" value="TreeGrafter"/>
</dbReference>
<feature type="compositionally biased region" description="Polar residues" evidence="4">
    <location>
        <begin position="260"/>
        <end position="270"/>
    </location>
</feature>
<keyword evidence="2" id="KW-0227">DNA damage</keyword>
<evidence type="ECO:0000256" key="2">
    <source>
        <dbReference type="ARBA" id="ARBA00022763"/>
    </source>
</evidence>
<evidence type="ECO:0000256" key="4">
    <source>
        <dbReference type="SAM" id="MobiDB-lite"/>
    </source>
</evidence>
<dbReference type="Gene3D" id="1.20.5.170">
    <property type="match status" value="1"/>
</dbReference>
<keyword evidence="3" id="KW-0234">DNA repair</keyword>
<sequence>MAIAEIPDSEDDPFTSSPEAFPDGAVGQLDGTAEERPQDASSRGGDFPTLLGNPDVIKPAEHTPKTCNDKQQASLDDAQLLNAVAPANPESDMLHQCANELQISHRNVSSLTDIRDSSNQHSIAPTNSSSVQTLSKPENATETASSGSVKEQIIPADESVLKPTVETPYAASSPSCANNDSTATALNHDGQLVLPPVEDAVHPAYYGIASTVSTVEGGSPDTQPTRQTSTDLLPAEGDPLSQYGLPMKSHLGSYAGGSGAHNSSVNSNDTEGGGCSCSPSLSPADSSTSSNDHAPRRSTTTGGETLTKPDIQYGEREDTGSSKVHSSKNEDSIQLSISNADNSNMSLRNITMEHIRHDSSAKSAQPSTAPKQQCRVEGVGGHDMAHPGLVVSADLAPNLFSTRKPAEVHISEVASNEEPNTPHLVASNTTLQRQNEAREAAAIKSRFQNRGEHVGSSREIVPSPVVEVAATEPTLNAFTQSSSSAVSIAEDSQSTLARSPQEVTMAEMKAKRAALIASLAHLPAIQDILADTRSSGVSSSMPDAEPTESEIMAAAHQINKKHIRLLHEYNELKDVGQGLMGLIADQRGVRIVEVQGDFGIDAKD</sequence>
<reference evidence="5" key="1">
    <citation type="journal article" date="2020" name="Mol. Plant Microbe Interact.">
        <title>Genome Sequence of the Biocontrol Agent Coniothyrium minitans strain Conio (IMI 134523).</title>
        <authorList>
            <person name="Patel D."/>
            <person name="Shittu T.A."/>
            <person name="Baroncelli R."/>
            <person name="Muthumeenakshi S."/>
            <person name="Osborne T.H."/>
            <person name="Janganan T.K."/>
            <person name="Sreenivasaprasad S."/>
        </authorList>
    </citation>
    <scope>NUCLEOTIDE SEQUENCE</scope>
    <source>
        <strain evidence="5">Conio</strain>
    </source>
</reference>
<name>A0A9P6GEM9_9PLEO</name>
<gene>
    <name evidence="5" type="ORF">PMIN01_08021</name>
</gene>